<dbReference type="GO" id="GO:0051287">
    <property type="term" value="F:NAD binding"/>
    <property type="evidence" value="ECO:0007669"/>
    <property type="project" value="UniProtKB-UniRule"/>
</dbReference>
<dbReference type="GO" id="GO:0004316">
    <property type="term" value="F:3-oxoacyl-[acyl-carrier-protein] reductase (NADPH) activity"/>
    <property type="evidence" value="ECO:0007669"/>
    <property type="project" value="UniProtKB-UniRule"/>
</dbReference>
<dbReference type="AlphaFoldDB" id="A0A7W8CXP6"/>
<feature type="binding site" evidence="8">
    <location>
        <begin position="9"/>
        <end position="12"/>
    </location>
    <ligand>
        <name>NADP(+)</name>
        <dbReference type="ChEBI" id="CHEBI:58349"/>
    </ligand>
</feature>
<dbReference type="PRINTS" id="PR00081">
    <property type="entry name" value="GDHRDH"/>
</dbReference>
<comment type="similarity">
    <text evidence="2 9">Belongs to the short-chain dehydrogenases/reductases (SDR) family.</text>
</comment>
<dbReference type="Gene3D" id="3.40.50.720">
    <property type="entry name" value="NAD(P)-binding Rossmann-like Domain"/>
    <property type="match status" value="1"/>
</dbReference>
<sequence>MSKIVLITGSSRGIGKAMALAFARAGYTVIVNYRGNQEAAEATLAQVQTYSPESMMIQADVADNEGVRAMFQTVKKQYGRLDVLINNSGINRDGMMLRMTEADFDQVLNVNLKGAFLVSKEAGRLMLRQKSGSIINMSSIVGVIGNAGQCNYAAAKAGLIGLTKSLAKELASRNIRVNAIAPGFIDTEMTAKLPEDVKKQMLGEIPMRRFGTPEDIAKTALFLAGADSTYITGQVIHVNGGMWM</sequence>
<name>A0A7W8CXP6_9FIRM</name>
<dbReference type="InterPro" id="IPR002347">
    <property type="entry name" value="SDR_fam"/>
</dbReference>
<evidence type="ECO:0000313" key="11">
    <source>
        <dbReference type="EMBL" id="MBB5182358.1"/>
    </source>
</evidence>
<dbReference type="Pfam" id="PF13561">
    <property type="entry name" value="adh_short_C2"/>
    <property type="match status" value="1"/>
</dbReference>
<evidence type="ECO:0000256" key="9">
    <source>
        <dbReference type="RuleBase" id="RU366074"/>
    </source>
</evidence>
<evidence type="ECO:0000256" key="8">
    <source>
        <dbReference type="PIRSR" id="PIRSR611284-2"/>
    </source>
</evidence>
<keyword evidence="9" id="KW-0444">Lipid biosynthesis</keyword>
<dbReference type="GO" id="GO:0006633">
    <property type="term" value="P:fatty acid biosynthetic process"/>
    <property type="evidence" value="ECO:0007669"/>
    <property type="project" value="UniProtKB-UniPathway"/>
</dbReference>
<evidence type="ECO:0000256" key="2">
    <source>
        <dbReference type="ARBA" id="ARBA00006484"/>
    </source>
</evidence>
<keyword evidence="9" id="KW-0275">Fatty acid biosynthesis</keyword>
<dbReference type="InterPro" id="IPR020904">
    <property type="entry name" value="Sc_DH/Rdtase_CS"/>
</dbReference>
<dbReference type="EMBL" id="JACHHK010000001">
    <property type="protein sequence ID" value="MBB5182358.1"/>
    <property type="molecule type" value="Genomic_DNA"/>
</dbReference>
<evidence type="ECO:0000256" key="3">
    <source>
        <dbReference type="ARBA" id="ARBA00012948"/>
    </source>
</evidence>
<evidence type="ECO:0000256" key="7">
    <source>
        <dbReference type="PIRSR" id="PIRSR611284-1"/>
    </source>
</evidence>
<evidence type="ECO:0000256" key="1">
    <source>
        <dbReference type="ARBA" id="ARBA00005194"/>
    </source>
</evidence>
<dbReference type="RefSeq" id="WP_183326953.1">
    <property type="nucleotide sequence ID" value="NZ_JACHHK010000001.1"/>
</dbReference>
<dbReference type="PANTHER" id="PTHR42879:SF2">
    <property type="entry name" value="3-OXOACYL-[ACYL-CARRIER-PROTEIN] REDUCTASE FABG"/>
    <property type="match status" value="1"/>
</dbReference>
<gene>
    <name evidence="11" type="ORF">HNQ47_000361</name>
</gene>
<dbReference type="PROSITE" id="PS00061">
    <property type="entry name" value="ADH_SHORT"/>
    <property type="match status" value="1"/>
</dbReference>
<evidence type="ECO:0000259" key="10">
    <source>
        <dbReference type="SMART" id="SM00822"/>
    </source>
</evidence>
<dbReference type="UniPathway" id="UPA00094"/>
<feature type="binding site" evidence="8">
    <location>
        <begin position="152"/>
        <end position="156"/>
    </location>
    <ligand>
        <name>NADP(+)</name>
        <dbReference type="ChEBI" id="CHEBI:58349"/>
    </ligand>
</feature>
<dbReference type="InterPro" id="IPR011284">
    <property type="entry name" value="3oxo_ACP_reduc"/>
</dbReference>
<feature type="active site" description="Proton acceptor" evidence="7">
    <location>
        <position position="152"/>
    </location>
</feature>
<dbReference type="SUPFAM" id="SSF51735">
    <property type="entry name" value="NAD(P)-binding Rossmann-fold domains"/>
    <property type="match status" value="1"/>
</dbReference>
<dbReference type="EC" id="1.1.1.100" evidence="3 9"/>
<comment type="subunit">
    <text evidence="9">Homotetramer.</text>
</comment>
<comment type="catalytic activity">
    <reaction evidence="6 9">
        <text>a (3R)-hydroxyacyl-[ACP] + NADP(+) = a 3-oxoacyl-[ACP] + NADPH + H(+)</text>
        <dbReference type="Rhea" id="RHEA:17397"/>
        <dbReference type="Rhea" id="RHEA-COMP:9916"/>
        <dbReference type="Rhea" id="RHEA-COMP:9945"/>
        <dbReference type="ChEBI" id="CHEBI:15378"/>
        <dbReference type="ChEBI" id="CHEBI:57783"/>
        <dbReference type="ChEBI" id="CHEBI:58349"/>
        <dbReference type="ChEBI" id="CHEBI:78776"/>
        <dbReference type="ChEBI" id="CHEBI:78827"/>
        <dbReference type="EC" id="1.1.1.100"/>
    </reaction>
</comment>
<keyword evidence="5 9" id="KW-0560">Oxidoreductase</keyword>
<comment type="pathway">
    <text evidence="1 9">Lipid metabolism; fatty acid biosynthesis.</text>
</comment>
<comment type="caution">
    <text evidence="11">The sequence shown here is derived from an EMBL/GenBank/DDBJ whole genome shotgun (WGS) entry which is preliminary data.</text>
</comment>
<keyword evidence="9" id="KW-0443">Lipid metabolism</keyword>
<feature type="binding site" evidence="8">
    <location>
        <position position="185"/>
    </location>
    <ligand>
        <name>NADP(+)</name>
        <dbReference type="ChEBI" id="CHEBI:58349"/>
    </ligand>
</feature>
<accession>A0A7W8CXP6</accession>
<dbReference type="PRINTS" id="PR00080">
    <property type="entry name" value="SDRFAMILY"/>
</dbReference>
<keyword evidence="12" id="KW-1185">Reference proteome</keyword>
<evidence type="ECO:0000256" key="5">
    <source>
        <dbReference type="ARBA" id="ARBA00023002"/>
    </source>
</evidence>
<evidence type="ECO:0000256" key="6">
    <source>
        <dbReference type="ARBA" id="ARBA00048508"/>
    </source>
</evidence>
<comment type="function">
    <text evidence="9">Catalyzes the NADPH-dependent reduction of beta-ketoacyl-ACP substrates to beta-hydroxyacyl-ACP products, the first reductive step in the elongation cycle of fatty acid biosynthesis.</text>
</comment>
<feature type="domain" description="Ketoreductase" evidence="10">
    <location>
        <begin position="3"/>
        <end position="183"/>
    </location>
</feature>
<dbReference type="CDD" id="cd05333">
    <property type="entry name" value="BKR_SDR_c"/>
    <property type="match status" value="1"/>
</dbReference>
<dbReference type="NCBIfam" id="NF005559">
    <property type="entry name" value="PRK07231.1"/>
    <property type="match status" value="1"/>
</dbReference>
<keyword evidence="4 8" id="KW-0521">NADP</keyword>
<dbReference type="InterPro" id="IPR050259">
    <property type="entry name" value="SDR"/>
</dbReference>
<proteinExistence type="inferred from homology"/>
<protein>
    <recommendedName>
        <fullName evidence="3 9">3-oxoacyl-[acyl-carrier-protein] reductase</fullName>
        <ecNumber evidence="3 9">1.1.1.100</ecNumber>
    </recommendedName>
</protein>
<dbReference type="InterPro" id="IPR036291">
    <property type="entry name" value="NAD(P)-bd_dom_sf"/>
</dbReference>
<evidence type="ECO:0000256" key="4">
    <source>
        <dbReference type="ARBA" id="ARBA00022857"/>
    </source>
</evidence>
<dbReference type="FunFam" id="3.40.50.720:FF:000115">
    <property type="entry name" value="3-oxoacyl-[acyl-carrier-protein] reductase FabG"/>
    <property type="match status" value="1"/>
</dbReference>
<evidence type="ECO:0000313" key="12">
    <source>
        <dbReference type="Proteomes" id="UP000539953"/>
    </source>
</evidence>
<dbReference type="SMART" id="SM00822">
    <property type="entry name" value="PKS_KR"/>
    <property type="match status" value="1"/>
</dbReference>
<dbReference type="NCBIfam" id="NF009466">
    <property type="entry name" value="PRK12826.1-2"/>
    <property type="match status" value="1"/>
</dbReference>
<reference evidence="11 12" key="1">
    <citation type="submission" date="2020-08" db="EMBL/GenBank/DDBJ databases">
        <title>Genomic Encyclopedia of Type Strains, Phase IV (KMG-IV): sequencing the most valuable type-strain genomes for metagenomic binning, comparative biology and taxonomic classification.</title>
        <authorList>
            <person name="Goeker M."/>
        </authorList>
    </citation>
    <scope>NUCLEOTIDE SEQUENCE [LARGE SCALE GENOMIC DNA]</scope>
    <source>
        <strain evidence="11 12">DSM 25799</strain>
    </source>
</reference>
<keyword evidence="9" id="KW-0276">Fatty acid metabolism</keyword>
<dbReference type="NCBIfam" id="TIGR01830">
    <property type="entry name" value="3oxo_ACP_reduc"/>
    <property type="match status" value="1"/>
</dbReference>
<dbReference type="PANTHER" id="PTHR42879">
    <property type="entry name" value="3-OXOACYL-(ACYL-CARRIER-PROTEIN) REDUCTASE"/>
    <property type="match status" value="1"/>
</dbReference>
<organism evidence="11 12">
    <name type="scientific">Catenisphaera adipataccumulans</name>
    <dbReference type="NCBI Taxonomy" id="700500"/>
    <lineage>
        <taxon>Bacteria</taxon>
        <taxon>Bacillati</taxon>
        <taxon>Bacillota</taxon>
        <taxon>Erysipelotrichia</taxon>
        <taxon>Erysipelotrichales</taxon>
        <taxon>Erysipelotrichaceae</taxon>
        <taxon>Catenisphaera</taxon>
    </lineage>
</organism>
<dbReference type="Proteomes" id="UP000539953">
    <property type="component" value="Unassembled WGS sequence"/>
</dbReference>
<feature type="binding site" evidence="8">
    <location>
        <position position="87"/>
    </location>
    <ligand>
        <name>NADP(+)</name>
        <dbReference type="ChEBI" id="CHEBI:58349"/>
    </ligand>
</feature>
<dbReference type="InterPro" id="IPR057326">
    <property type="entry name" value="KR_dom"/>
</dbReference>